<accession>A0ABN5GWW0</accession>
<name>A0ABN5GWW0_9FIRM</name>
<evidence type="ECO:0000259" key="1">
    <source>
        <dbReference type="Pfam" id="PF07992"/>
    </source>
</evidence>
<dbReference type="InterPro" id="IPR023753">
    <property type="entry name" value="FAD/NAD-binding_dom"/>
</dbReference>
<organism evidence="2 3">
    <name type="scientific">Sulfobacillus thermotolerans</name>
    <dbReference type="NCBI Taxonomy" id="338644"/>
    <lineage>
        <taxon>Bacteria</taxon>
        <taxon>Bacillati</taxon>
        <taxon>Bacillota</taxon>
        <taxon>Clostridia</taxon>
        <taxon>Eubacteriales</taxon>
        <taxon>Clostridiales Family XVII. Incertae Sedis</taxon>
        <taxon>Sulfobacillus</taxon>
    </lineage>
</organism>
<evidence type="ECO:0000313" key="3">
    <source>
        <dbReference type="Proteomes" id="UP000325292"/>
    </source>
</evidence>
<dbReference type="Pfam" id="PF07992">
    <property type="entry name" value="Pyr_redox_2"/>
    <property type="match status" value="1"/>
</dbReference>
<evidence type="ECO:0000313" key="2">
    <source>
        <dbReference type="EMBL" id="AUW92821.1"/>
    </source>
</evidence>
<feature type="domain" description="FAD/NAD(P)-binding" evidence="1">
    <location>
        <begin position="5"/>
        <end position="137"/>
    </location>
</feature>
<gene>
    <name evidence="2" type="ORF">BXT84_01670</name>
</gene>
<dbReference type="InterPro" id="IPR052541">
    <property type="entry name" value="SQRD"/>
</dbReference>
<dbReference type="Gene3D" id="3.50.50.60">
    <property type="entry name" value="FAD/NAD(P)-binding domain"/>
    <property type="match status" value="2"/>
</dbReference>
<dbReference type="InterPro" id="IPR036188">
    <property type="entry name" value="FAD/NAD-bd_sf"/>
</dbReference>
<dbReference type="PANTHER" id="PTHR43755:SF1">
    <property type="entry name" value="FAD-DEPENDENT PYRIDINE NUCLEOTIDE-DISULPHIDE OXIDOREDUCTASE"/>
    <property type="match status" value="1"/>
</dbReference>
<proteinExistence type="predicted"/>
<dbReference type="PANTHER" id="PTHR43755">
    <property type="match status" value="1"/>
</dbReference>
<dbReference type="Proteomes" id="UP000325292">
    <property type="component" value="Chromosome"/>
</dbReference>
<protein>
    <submittedName>
        <fullName evidence="2">Pyridine nucleotide-disulfide oxidoreductase</fullName>
    </submittedName>
</protein>
<dbReference type="SUPFAM" id="SSF51905">
    <property type="entry name" value="FAD/NAD(P)-binding domain"/>
    <property type="match status" value="1"/>
</dbReference>
<sequence length="422" mass="46834">MGKPHVVVLGSNFAGLGAAQKIREFARDSVDITVIDRKSYLLFVPNIGIEVLEDRNPMYSMHMPLIPAMKEDHLDFILGDVQNLDVDGQWVEYLPVERLGATVAKIHYDYLVIAVGARLAYDKIEGFAEYGHTVSDTYYGNRLRHYLYHEYQGGPIAVGSARFHQGTKTRDLVPTAEAACEGPPVEVMLSMGAWLESHNLGGPDKVTVFTPAEWIAEDAGQGIVHALLSKAGTMGFHYVNNTHDISRITQDGIEFAHGPSIEAELKIVFPDWVPHAFLKDLPISDDVGFVLTDMTMRNPKYHNVFACGDAAAVTVPKLGILAHMGADVVAHQIAKDLGMMNARKADEPMRPIVDCIGDMGHNQAFYISSNTWYGGDREVFRMGHVPFLLKLQYKEMFFRTKGKVPDWGIPVADFLTEMLTKG</sequence>
<keyword evidence="3" id="KW-1185">Reference proteome</keyword>
<dbReference type="EMBL" id="CP019454">
    <property type="protein sequence ID" value="AUW92821.1"/>
    <property type="molecule type" value="Genomic_DNA"/>
</dbReference>
<reference evidence="2 3" key="1">
    <citation type="journal article" date="2019" name="Sci. Rep.">
        <title>Sulfobacillus thermotolerans: new insights into resistance and metabolic capacities of acidophilic chemolithotrophs.</title>
        <authorList>
            <person name="Panyushkina A.E."/>
            <person name="Babenko V.V."/>
            <person name="Nikitina A.S."/>
            <person name="Selezneva O.V."/>
            <person name="Tsaplina I.A."/>
            <person name="Letarova M.A."/>
            <person name="Kostryukova E.S."/>
            <person name="Letarov A.V."/>
        </authorList>
    </citation>
    <scope>NUCLEOTIDE SEQUENCE [LARGE SCALE GENOMIC DNA]</scope>
    <source>
        <strain evidence="2 3">Kr1</strain>
    </source>
</reference>